<gene>
    <name evidence="2" type="ORF">APUTEX25_000562</name>
</gene>
<evidence type="ECO:0000256" key="1">
    <source>
        <dbReference type="SAM" id="MobiDB-lite"/>
    </source>
</evidence>
<name>A0A3M7L0L1_AUXPR</name>
<dbReference type="EMBL" id="QOKY01000150">
    <property type="protein sequence ID" value="RMZ56323.1"/>
    <property type="molecule type" value="Genomic_DNA"/>
</dbReference>
<protein>
    <submittedName>
        <fullName evidence="2">Uncharacterized protein</fullName>
    </submittedName>
</protein>
<reference evidence="3" key="1">
    <citation type="journal article" date="2018" name="Algal Res.">
        <title>Characterization of plant carbon substrate utilization by Auxenochlorella protothecoides.</title>
        <authorList>
            <person name="Vogler B.W."/>
            <person name="Starkenburg S.R."/>
            <person name="Sudasinghe N."/>
            <person name="Schambach J.Y."/>
            <person name="Rollin J.A."/>
            <person name="Pattathil S."/>
            <person name="Barry A.N."/>
        </authorList>
    </citation>
    <scope>NUCLEOTIDE SEQUENCE [LARGE SCALE GENOMIC DNA]</scope>
    <source>
        <strain evidence="3">UTEX 25</strain>
    </source>
</reference>
<feature type="compositionally biased region" description="Low complexity" evidence="1">
    <location>
        <begin position="23"/>
        <end position="36"/>
    </location>
</feature>
<evidence type="ECO:0000313" key="2">
    <source>
        <dbReference type="EMBL" id="RMZ56323.1"/>
    </source>
</evidence>
<accession>A0A3M7L0L1</accession>
<proteinExistence type="predicted"/>
<evidence type="ECO:0000313" key="3">
    <source>
        <dbReference type="Proteomes" id="UP000279271"/>
    </source>
</evidence>
<feature type="non-terminal residue" evidence="2">
    <location>
        <position position="1"/>
    </location>
</feature>
<comment type="caution">
    <text evidence="2">The sequence shown here is derived from an EMBL/GenBank/DDBJ whole genome shotgun (WGS) entry which is preliminary data.</text>
</comment>
<dbReference type="Proteomes" id="UP000279271">
    <property type="component" value="Unassembled WGS sequence"/>
</dbReference>
<dbReference type="AlphaFoldDB" id="A0A3M7L0L1"/>
<organism evidence="2 3">
    <name type="scientific">Auxenochlorella protothecoides</name>
    <name type="common">Green microalga</name>
    <name type="synonym">Chlorella protothecoides</name>
    <dbReference type="NCBI Taxonomy" id="3075"/>
    <lineage>
        <taxon>Eukaryota</taxon>
        <taxon>Viridiplantae</taxon>
        <taxon>Chlorophyta</taxon>
        <taxon>core chlorophytes</taxon>
        <taxon>Trebouxiophyceae</taxon>
        <taxon>Chlorellales</taxon>
        <taxon>Chlorellaceae</taxon>
        <taxon>Auxenochlorella</taxon>
    </lineage>
</organism>
<sequence length="45" mass="4228">VVKGGQDRVAAVYHVGPGGGTGLSSSSRPPAAPSSSIGLASSAHP</sequence>
<feature type="region of interest" description="Disordered" evidence="1">
    <location>
        <begin position="1"/>
        <end position="45"/>
    </location>
</feature>